<evidence type="ECO:0000313" key="4">
    <source>
        <dbReference type="Proteomes" id="UP001422074"/>
    </source>
</evidence>
<sequence length="166" mass="17635">MHPAQTLSTLLWRERELLDRLTYRLETEQLLISSGHTRWIGFATEEVAAAVAAVRDAALETQASASALAGLWGLPDDAGLPALVGAAPEDGPWREVLTGHLEALTAQASEVELLRDANAKLLRAATRDVQETLAQAAPQQGPTGAGYDAAGHAARPASPHFLDQRS</sequence>
<evidence type="ECO:0000256" key="1">
    <source>
        <dbReference type="ARBA" id="ARBA00022795"/>
    </source>
</evidence>
<reference evidence="3 4" key="1">
    <citation type="submission" date="2024-05" db="EMBL/GenBank/DDBJ databases">
        <title>Sinomonas sp. nov., isolated from a waste landfill.</title>
        <authorList>
            <person name="Zhao Y."/>
        </authorList>
    </citation>
    <scope>NUCLEOTIDE SEQUENCE [LARGE SCALE GENOMIC DNA]</scope>
    <source>
        <strain evidence="3 4">CCTCC AB2014300</strain>
    </source>
</reference>
<evidence type="ECO:0000313" key="3">
    <source>
        <dbReference type="EMBL" id="MEN2744351.1"/>
    </source>
</evidence>
<keyword evidence="4" id="KW-1185">Reference proteome</keyword>
<accession>A0ABU9WYS6</accession>
<name>A0ABU9WYS6_9MICC</name>
<proteinExistence type="predicted"/>
<protein>
    <submittedName>
        <fullName evidence="3">Flagellar export chaperone FlgN</fullName>
    </submittedName>
</protein>
<dbReference type="Pfam" id="PF05130">
    <property type="entry name" value="FlgN"/>
    <property type="match status" value="1"/>
</dbReference>
<feature type="compositionally biased region" description="Low complexity" evidence="2">
    <location>
        <begin position="136"/>
        <end position="146"/>
    </location>
</feature>
<dbReference type="InterPro" id="IPR007809">
    <property type="entry name" value="FlgN-like"/>
</dbReference>
<gene>
    <name evidence="3" type="primary">flgN</name>
    <name evidence="3" type="ORF">ABCQ75_07335</name>
</gene>
<dbReference type="RefSeq" id="WP_345884316.1">
    <property type="nucleotide sequence ID" value="NZ_JBDFRB010000005.1"/>
</dbReference>
<keyword evidence="3" id="KW-0969">Cilium</keyword>
<feature type="region of interest" description="Disordered" evidence="2">
    <location>
        <begin position="136"/>
        <end position="166"/>
    </location>
</feature>
<organism evidence="3 4">
    <name type="scientific">Sinomonas halotolerans</name>
    <dbReference type="NCBI Taxonomy" id="1644133"/>
    <lineage>
        <taxon>Bacteria</taxon>
        <taxon>Bacillati</taxon>
        <taxon>Actinomycetota</taxon>
        <taxon>Actinomycetes</taxon>
        <taxon>Micrococcales</taxon>
        <taxon>Micrococcaceae</taxon>
        <taxon>Sinomonas</taxon>
    </lineage>
</organism>
<dbReference type="Proteomes" id="UP001422074">
    <property type="component" value="Unassembled WGS sequence"/>
</dbReference>
<dbReference type="EMBL" id="JBDFRB010000005">
    <property type="protein sequence ID" value="MEN2744351.1"/>
    <property type="molecule type" value="Genomic_DNA"/>
</dbReference>
<keyword evidence="3" id="KW-0966">Cell projection</keyword>
<evidence type="ECO:0000256" key="2">
    <source>
        <dbReference type="SAM" id="MobiDB-lite"/>
    </source>
</evidence>
<dbReference type="SUPFAM" id="SSF140566">
    <property type="entry name" value="FlgN-like"/>
    <property type="match status" value="1"/>
</dbReference>
<keyword evidence="3" id="KW-0282">Flagellum</keyword>
<comment type="caution">
    <text evidence="3">The sequence shown here is derived from an EMBL/GenBank/DDBJ whole genome shotgun (WGS) entry which is preliminary data.</text>
</comment>
<keyword evidence="1" id="KW-1005">Bacterial flagellum biogenesis</keyword>
<dbReference type="Gene3D" id="1.20.58.300">
    <property type="entry name" value="FlgN-like"/>
    <property type="match status" value="1"/>
</dbReference>
<dbReference type="InterPro" id="IPR036679">
    <property type="entry name" value="FlgN-like_sf"/>
</dbReference>